<gene>
    <name evidence="2" type="ORF">OB236_30190</name>
</gene>
<feature type="transmembrane region" description="Helical" evidence="1">
    <location>
        <begin position="34"/>
        <end position="54"/>
    </location>
</feature>
<keyword evidence="1" id="KW-1133">Transmembrane helix</keyword>
<name>A0ABT2UPA7_9BACL</name>
<evidence type="ECO:0000256" key="1">
    <source>
        <dbReference type="SAM" id="Phobius"/>
    </source>
</evidence>
<comment type="caution">
    <text evidence="2">The sequence shown here is derived from an EMBL/GenBank/DDBJ whole genome shotgun (WGS) entry which is preliminary data.</text>
</comment>
<feature type="transmembrane region" description="Helical" evidence="1">
    <location>
        <begin position="146"/>
        <end position="167"/>
    </location>
</feature>
<evidence type="ECO:0000313" key="3">
    <source>
        <dbReference type="Proteomes" id="UP001652445"/>
    </source>
</evidence>
<dbReference type="EMBL" id="JAOQIO010000103">
    <property type="protein sequence ID" value="MCU6796402.1"/>
    <property type="molecule type" value="Genomic_DNA"/>
</dbReference>
<keyword evidence="1" id="KW-0472">Membrane</keyword>
<reference evidence="2 3" key="1">
    <citation type="submission" date="2022-09" db="EMBL/GenBank/DDBJ databases">
        <authorList>
            <person name="Han X.L."/>
            <person name="Wang Q."/>
            <person name="Lu T."/>
        </authorList>
    </citation>
    <scope>NUCLEOTIDE SEQUENCE [LARGE SCALE GENOMIC DNA]</scope>
    <source>
        <strain evidence="2 3">WQ 127069</strain>
    </source>
</reference>
<sequence length="217" mass="24185">MNRKKIIGNILVSLLINGGLPLLVYTILEGHMTDVMALSIAAIIPLLDTFYHILKHKKLDVFAVFMATGFILSAGAVLLGGSQQLILLRESFVTGIMGLIFLVSLLFPKPIIYYFAFRFIASNDENQKQAFADNWKFAYARKVMRIMTAGWGAALLGEVVIKVIMVYSLSVTAFLALSNLVMYGILGIAIGWTYLYRKQSGRRLAEIKRESAFPILK</sequence>
<evidence type="ECO:0000313" key="2">
    <source>
        <dbReference type="EMBL" id="MCU6796402.1"/>
    </source>
</evidence>
<keyword evidence="3" id="KW-1185">Reference proteome</keyword>
<accession>A0ABT2UPA7</accession>
<dbReference type="RefSeq" id="WP_262687221.1">
    <property type="nucleotide sequence ID" value="NZ_JAOQIO010000103.1"/>
</dbReference>
<feature type="transmembrane region" description="Helical" evidence="1">
    <location>
        <begin position="61"/>
        <end position="80"/>
    </location>
</feature>
<evidence type="ECO:0008006" key="4">
    <source>
        <dbReference type="Google" id="ProtNLM"/>
    </source>
</evidence>
<keyword evidence="1" id="KW-0812">Transmembrane</keyword>
<feature type="transmembrane region" description="Helical" evidence="1">
    <location>
        <begin position="92"/>
        <end position="116"/>
    </location>
</feature>
<organism evidence="2 3">
    <name type="scientific">Paenibacillus baimaensis</name>
    <dbReference type="NCBI Taxonomy" id="2982185"/>
    <lineage>
        <taxon>Bacteria</taxon>
        <taxon>Bacillati</taxon>
        <taxon>Bacillota</taxon>
        <taxon>Bacilli</taxon>
        <taxon>Bacillales</taxon>
        <taxon>Paenibacillaceae</taxon>
        <taxon>Paenibacillus</taxon>
    </lineage>
</organism>
<proteinExistence type="predicted"/>
<feature type="transmembrane region" description="Helical" evidence="1">
    <location>
        <begin position="7"/>
        <end position="28"/>
    </location>
</feature>
<dbReference type="NCBIfam" id="NF041646">
    <property type="entry name" value="VC0807_fam"/>
    <property type="match status" value="1"/>
</dbReference>
<protein>
    <recommendedName>
        <fullName evidence="4">Intracellular septation protein A</fullName>
    </recommendedName>
</protein>
<feature type="transmembrane region" description="Helical" evidence="1">
    <location>
        <begin position="173"/>
        <end position="195"/>
    </location>
</feature>
<dbReference type="Proteomes" id="UP001652445">
    <property type="component" value="Unassembled WGS sequence"/>
</dbReference>